<dbReference type="FunFam" id="3.30.70.330:FF:000461">
    <property type="entry name" value="Serine/arginine-rich splicing factor SR45"/>
    <property type="match status" value="1"/>
</dbReference>
<feature type="compositionally biased region" description="Basic residues" evidence="7">
    <location>
        <begin position="71"/>
        <end position="85"/>
    </location>
</feature>
<reference evidence="9 10" key="1">
    <citation type="journal article" date="2024" name="Plant J.">
        <title>Genome sequences and population genomics reveal climatic adaptation and genomic divergence between two closely related sweetgum species.</title>
        <authorList>
            <person name="Xu W.Q."/>
            <person name="Ren C.Q."/>
            <person name="Zhang X.Y."/>
            <person name="Comes H.P."/>
            <person name="Liu X.H."/>
            <person name="Li Y.G."/>
            <person name="Kettle C.J."/>
            <person name="Jalonen R."/>
            <person name="Gaisberger H."/>
            <person name="Ma Y.Z."/>
            <person name="Qiu Y.X."/>
        </authorList>
    </citation>
    <scope>NUCLEOTIDE SEQUENCE [LARGE SCALE GENOMIC DNA]</scope>
    <source>
        <strain evidence="9">Hangzhou</strain>
    </source>
</reference>
<keyword evidence="5" id="KW-0539">Nucleus</keyword>
<organism evidence="9 10">
    <name type="scientific">Liquidambar formosana</name>
    <name type="common">Formosan gum</name>
    <dbReference type="NCBI Taxonomy" id="63359"/>
    <lineage>
        <taxon>Eukaryota</taxon>
        <taxon>Viridiplantae</taxon>
        <taxon>Streptophyta</taxon>
        <taxon>Embryophyta</taxon>
        <taxon>Tracheophyta</taxon>
        <taxon>Spermatophyta</taxon>
        <taxon>Magnoliopsida</taxon>
        <taxon>eudicotyledons</taxon>
        <taxon>Gunneridae</taxon>
        <taxon>Pentapetalae</taxon>
        <taxon>Saxifragales</taxon>
        <taxon>Altingiaceae</taxon>
        <taxon>Liquidambar</taxon>
    </lineage>
</organism>
<feature type="compositionally biased region" description="Pro residues" evidence="7">
    <location>
        <begin position="121"/>
        <end position="137"/>
    </location>
</feature>
<dbReference type="Gene3D" id="3.30.70.330">
    <property type="match status" value="1"/>
</dbReference>
<evidence type="ECO:0000313" key="10">
    <source>
        <dbReference type="Proteomes" id="UP001415857"/>
    </source>
</evidence>
<evidence type="ECO:0000313" key="9">
    <source>
        <dbReference type="EMBL" id="KAK9274598.1"/>
    </source>
</evidence>
<evidence type="ECO:0000256" key="2">
    <source>
        <dbReference type="ARBA" id="ARBA00022664"/>
    </source>
</evidence>
<evidence type="ECO:0000256" key="6">
    <source>
        <dbReference type="PROSITE-ProRule" id="PRU00176"/>
    </source>
</evidence>
<dbReference type="EMBL" id="JBBPBK010000011">
    <property type="protein sequence ID" value="KAK9274598.1"/>
    <property type="molecule type" value="Genomic_DNA"/>
</dbReference>
<evidence type="ECO:0000256" key="4">
    <source>
        <dbReference type="ARBA" id="ARBA00023187"/>
    </source>
</evidence>
<dbReference type="Proteomes" id="UP001415857">
    <property type="component" value="Unassembled WGS sequence"/>
</dbReference>
<dbReference type="GO" id="GO:0003723">
    <property type="term" value="F:RNA binding"/>
    <property type="evidence" value="ECO:0007669"/>
    <property type="project" value="UniProtKB-UniRule"/>
</dbReference>
<evidence type="ECO:0000256" key="1">
    <source>
        <dbReference type="ARBA" id="ARBA00004123"/>
    </source>
</evidence>
<dbReference type="AlphaFoldDB" id="A0AAP0WPW3"/>
<dbReference type="CDD" id="cd12365">
    <property type="entry name" value="RRM_RNPS1"/>
    <property type="match status" value="1"/>
</dbReference>
<name>A0AAP0WPW3_LIQFO</name>
<feature type="compositionally biased region" description="Low complexity" evidence="7">
    <location>
        <begin position="86"/>
        <end position="103"/>
    </location>
</feature>
<comment type="subcellular location">
    <subcellularLocation>
        <location evidence="1">Nucleus</location>
    </subcellularLocation>
</comment>
<dbReference type="SUPFAM" id="SSF54928">
    <property type="entry name" value="RNA-binding domain, RBD"/>
    <property type="match status" value="1"/>
</dbReference>
<keyword evidence="3 6" id="KW-0694">RNA-binding</keyword>
<dbReference type="InterPro" id="IPR000504">
    <property type="entry name" value="RRM_dom"/>
</dbReference>
<protein>
    <recommendedName>
        <fullName evidence="8">RRM domain-containing protein</fullName>
    </recommendedName>
</protein>
<feature type="domain" description="RRM" evidence="8">
    <location>
        <begin position="145"/>
        <end position="211"/>
    </location>
</feature>
<dbReference type="SMART" id="SM00360">
    <property type="entry name" value="RRM"/>
    <property type="match status" value="1"/>
</dbReference>
<sequence length="211" mass="23029">MPCVPQPIVSGTLIARAVVYQGLARVWLVRPSLCPEAMAKPPSRGRPSPPSGSGSSSRSRSYSGSDSRSRSTSRSRSVSRSRSRSRSFSSSSSPSRSASSRSRTPPPQRKSPAEVAKRGRSPPPPPPLKKTSPPPRKASPIRESLVLHIDSLTRNVNEGHLREIFSSFGEVVNVELAMDRTVNLPRGFGYVEFKTRADAEKAQLFMDGVWF</sequence>
<evidence type="ECO:0000256" key="7">
    <source>
        <dbReference type="SAM" id="MobiDB-lite"/>
    </source>
</evidence>
<dbReference type="GO" id="GO:0061574">
    <property type="term" value="C:ASAP complex"/>
    <property type="evidence" value="ECO:0007669"/>
    <property type="project" value="TreeGrafter"/>
</dbReference>
<evidence type="ECO:0000259" key="8">
    <source>
        <dbReference type="PROSITE" id="PS50102"/>
    </source>
</evidence>
<keyword evidence="4" id="KW-0508">mRNA splicing</keyword>
<evidence type="ECO:0000256" key="5">
    <source>
        <dbReference type="ARBA" id="ARBA00023242"/>
    </source>
</evidence>
<accession>A0AAP0WPW3</accession>
<dbReference type="InterPro" id="IPR034201">
    <property type="entry name" value="RNPS1_RRM"/>
</dbReference>
<dbReference type="GO" id="GO:0005654">
    <property type="term" value="C:nucleoplasm"/>
    <property type="evidence" value="ECO:0007669"/>
    <property type="project" value="TreeGrafter"/>
</dbReference>
<dbReference type="PROSITE" id="PS50102">
    <property type="entry name" value="RRM"/>
    <property type="match status" value="1"/>
</dbReference>
<keyword evidence="10" id="KW-1185">Reference proteome</keyword>
<evidence type="ECO:0000256" key="3">
    <source>
        <dbReference type="ARBA" id="ARBA00022884"/>
    </source>
</evidence>
<dbReference type="InterPro" id="IPR035979">
    <property type="entry name" value="RBD_domain_sf"/>
</dbReference>
<dbReference type="PANTHER" id="PTHR15481:SF0">
    <property type="entry name" value="LD23870P-RELATED"/>
    <property type="match status" value="1"/>
</dbReference>
<dbReference type="InterPro" id="IPR012677">
    <property type="entry name" value="Nucleotide-bd_a/b_plait_sf"/>
</dbReference>
<dbReference type="GO" id="GO:0000398">
    <property type="term" value="P:mRNA splicing, via spliceosome"/>
    <property type="evidence" value="ECO:0007669"/>
    <property type="project" value="TreeGrafter"/>
</dbReference>
<comment type="caution">
    <text evidence="9">The sequence shown here is derived from an EMBL/GenBank/DDBJ whole genome shotgun (WGS) entry which is preliminary data.</text>
</comment>
<keyword evidence="2" id="KW-0507">mRNA processing</keyword>
<gene>
    <name evidence="9" type="ORF">L1049_021847</name>
</gene>
<dbReference type="GO" id="GO:0005737">
    <property type="term" value="C:cytoplasm"/>
    <property type="evidence" value="ECO:0007669"/>
    <property type="project" value="TreeGrafter"/>
</dbReference>
<dbReference type="PANTHER" id="PTHR15481">
    <property type="entry name" value="RIBONUCLEIC ACID BINDING PROTEIN S1"/>
    <property type="match status" value="1"/>
</dbReference>
<feature type="compositionally biased region" description="Low complexity" evidence="7">
    <location>
        <begin position="41"/>
        <end position="70"/>
    </location>
</feature>
<proteinExistence type="predicted"/>
<dbReference type="Pfam" id="PF00076">
    <property type="entry name" value="RRM_1"/>
    <property type="match status" value="1"/>
</dbReference>
<feature type="region of interest" description="Disordered" evidence="7">
    <location>
        <begin position="38"/>
        <end position="142"/>
    </location>
</feature>